<dbReference type="EMBL" id="BNCI01000001">
    <property type="protein sequence ID" value="GHF19254.1"/>
    <property type="molecule type" value="Genomic_DNA"/>
</dbReference>
<organism evidence="2 3">
    <name type="scientific">Kordiimonas sediminis</name>
    <dbReference type="NCBI Taxonomy" id="1735581"/>
    <lineage>
        <taxon>Bacteria</taxon>
        <taxon>Pseudomonadati</taxon>
        <taxon>Pseudomonadota</taxon>
        <taxon>Alphaproteobacteria</taxon>
        <taxon>Kordiimonadales</taxon>
        <taxon>Kordiimonadaceae</taxon>
        <taxon>Kordiimonas</taxon>
    </lineage>
</organism>
<gene>
    <name evidence="2" type="ORF">GCM10017044_12260</name>
</gene>
<keyword evidence="3" id="KW-1185">Reference proteome</keyword>
<comment type="caution">
    <text evidence="2">The sequence shown here is derived from an EMBL/GenBank/DDBJ whole genome shotgun (WGS) entry which is preliminary data.</text>
</comment>
<evidence type="ECO:0000256" key="1">
    <source>
        <dbReference type="SAM" id="SignalP"/>
    </source>
</evidence>
<dbReference type="Proteomes" id="UP000630923">
    <property type="component" value="Unassembled WGS sequence"/>
</dbReference>
<evidence type="ECO:0000313" key="3">
    <source>
        <dbReference type="Proteomes" id="UP000630923"/>
    </source>
</evidence>
<name>A0A919E6M5_9PROT</name>
<feature type="signal peptide" evidence="1">
    <location>
        <begin position="1"/>
        <end position="23"/>
    </location>
</feature>
<dbReference type="RefSeq" id="WP_191250889.1">
    <property type="nucleotide sequence ID" value="NZ_BNCI01000001.1"/>
</dbReference>
<keyword evidence="1" id="KW-0732">Signal</keyword>
<accession>A0A919E6M5</accession>
<proteinExistence type="predicted"/>
<protein>
    <recommendedName>
        <fullName evidence="4">RHS repeat protein</fullName>
    </recommendedName>
</protein>
<sequence>MDVKAILARGLSAIILLSGGAIADGEGAASGAAYKEYCASVTFRETPFADIRCGRKLRQQTIGEMKHFQLDYDGAGRLTEVRYQQGTSLRAYSDRFVRAPRIAITYQNDTEIRTFYNEWGHRALVSGDVYEVRFNLDAEGVRKAAHFYGLDGQPVNNDFGIAKYEWDVATDGDVIERRYNLAGELVRNRPGFGYMITRFSYDARGLLAQMDNLGTDGLKVTADEAGIVSTRINYDHHGQFTGWVNLNAAGNPQRGMSDIAIIRYLPSRYASEEVATFIDADGTPQTTGWGAHQVIYSFDVFGNAVDRKHYDTSGQLTGTVSGVARIVSRWTQDGAYHQEDQYFDTDDNPVASSYSKIHKLATQMGKNGRPAERSFLNLAEDVITHPGLGYATEYFIFDAAGRLTERGFRDADGSPADHRTWGVARFTYTYDGTNLTSARAYKADGTVAKPLWNPAH</sequence>
<evidence type="ECO:0008006" key="4">
    <source>
        <dbReference type="Google" id="ProtNLM"/>
    </source>
</evidence>
<reference evidence="2" key="1">
    <citation type="journal article" date="2014" name="Int. J. Syst. Evol. Microbiol.">
        <title>Complete genome sequence of Corynebacterium casei LMG S-19264T (=DSM 44701T), isolated from a smear-ripened cheese.</title>
        <authorList>
            <consortium name="US DOE Joint Genome Institute (JGI-PGF)"/>
            <person name="Walter F."/>
            <person name="Albersmeier A."/>
            <person name="Kalinowski J."/>
            <person name="Ruckert C."/>
        </authorList>
    </citation>
    <scope>NUCLEOTIDE SEQUENCE</scope>
    <source>
        <strain evidence="2">KCTC 42590</strain>
    </source>
</reference>
<feature type="chain" id="PRO_5037136162" description="RHS repeat protein" evidence="1">
    <location>
        <begin position="24"/>
        <end position="456"/>
    </location>
</feature>
<evidence type="ECO:0000313" key="2">
    <source>
        <dbReference type="EMBL" id="GHF19254.1"/>
    </source>
</evidence>
<reference evidence="2" key="2">
    <citation type="submission" date="2020-09" db="EMBL/GenBank/DDBJ databases">
        <authorList>
            <person name="Sun Q."/>
            <person name="Kim S."/>
        </authorList>
    </citation>
    <scope>NUCLEOTIDE SEQUENCE</scope>
    <source>
        <strain evidence="2">KCTC 42590</strain>
    </source>
</reference>
<dbReference type="AlphaFoldDB" id="A0A919E6M5"/>